<protein>
    <recommendedName>
        <fullName evidence="3">Leucine-rich repeat domain-containing protein</fullName>
    </recommendedName>
</protein>
<evidence type="ECO:0000313" key="1">
    <source>
        <dbReference type="EMBL" id="RVQ69427.1"/>
    </source>
</evidence>
<reference evidence="1 2" key="1">
    <citation type="submission" date="2018-12" db="EMBL/GenBank/DDBJ databases">
        <title>Croceicoccus ponticola sp. nov., a lipolytic bacterium isolated from seawater.</title>
        <authorList>
            <person name="Yoon J.-H."/>
        </authorList>
    </citation>
    <scope>NUCLEOTIDE SEQUENCE [LARGE SCALE GENOMIC DNA]</scope>
    <source>
        <strain evidence="1 2">GM-16</strain>
    </source>
</reference>
<dbReference type="InterPro" id="IPR032675">
    <property type="entry name" value="LRR_dom_sf"/>
</dbReference>
<dbReference type="EMBL" id="RXOL01000001">
    <property type="protein sequence ID" value="RVQ69427.1"/>
    <property type="molecule type" value="Genomic_DNA"/>
</dbReference>
<dbReference type="Gene3D" id="3.80.10.10">
    <property type="entry name" value="Ribonuclease Inhibitor"/>
    <property type="match status" value="1"/>
</dbReference>
<accession>A0A437H194</accession>
<sequence>MGDPDDLVGIGLDATSGTHRREKKSHVGIATRIRLRSLCASAVDQAFFDEIVQLANLEELTMEWPITATDISGIVALKKLRKLRLDSPRNVTDFAPLTRLPKLVELDIENAKHLFDLTWLRPLRDRLDVLGIDGSINTAQKVKSLEPLDGFAFRKLTLTNVRLEDKDLGPLITCRNLVDFHCARFLAQKEDFLRLADARPDLKCQWFNLDLWERRI</sequence>
<dbReference type="OrthoDB" id="7063346at2"/>
<comment type="caution">
    <text evidence="1">The sequence shown here is derived from an EMBL/GenBank/DDBJ whole genome shotgun (WGS) entry which is preliminary data.</text>
</comment>
<evidence type="ECO:0008006" key="3">
    <source>
        <dbReference type="Google" id="ProtNLM"/>
    </source>
</evidence>
<name>A0A437H194_9SPHN</name>
<evidence type="ECO:0000313" key="2">
    <source>
        <dbReference type="Proteomes" id="UP000283003"/>
    </source>
</evidence>
<proteinExistence type="predicted"/>
<gene>
    <name evidence="1" type="ORF">EKN06_04425</name>
</gene>
<dbReference type="AlphaFoldDB" id="A0A437H194"/>
<dbReference type="RefSeq" id="WP_127611618.1">
    <property type="nucleotide sequence ID" value="NZ_RXOL01000001.1"/>
</dbReference>
<dbReference type="SUPFAM" id="SSF52058">
    <property type="entry name" value="L domain-like"/>
    <property type="match status" value="1"/>
</dbReference>
<keyword evidence="2" id="KW-1185">Reference proteome</keyword>
<organism evidence="1 2">
    <name type="scientific">Croceicoccus ponticola</name>
    <dbReference type="NCBI Taxonomy" id="2217664"/>
    <lineage>
        <taxon>Bacteria</taxon>
        <taxon>Pseudomonadati</taxon>
        <taxon>Pseudomonadota</taxon>
        <taxon>Alphaproteobacteria</taxon>
        <taxon>Sphingomonadales</taxon>
        <taxon>Erythrobacteraceae</taxon>
        <taxon>Croceicoccus</taxon>
    </lineage>
</organism>
<dbReference type="Proteomes" id="UP000283003">
    <property type="component" value="Unassembled WGS sequence"/>
</dbReference>